<dbReference type="Proteomes" id="UP000007030">
    <property type="component" value="Chromosome"/>
</dbReference>
<evidence type="ECO:0000259" key="3">
    <source>
        <dbReference type="PROSITE" id="PS51186"/>
    </source>
</evidence>
<dbReference type="HOGENOM" id="CLU_043786_0_0_0"/>
<dbReference type="EMBL" id="CP002630">
    <property type="protein sequence ID" value="AEB12936.1"/>
    <property type="molecule type" value="Genomic_DNA"/>
</dbReference>
<dbReference type="SUPFAM" id="SSF55729">
    <property type="entry name" value="Acyl-CoA N-acyltransferases (Nat)"/>
    <property type="match status" value="2"/>
</dbReference>
<evidence type="ECO:0000256" key="2">
    <source>
        <dbReference type="ARBA" id="ARBA00023315"/>
    </source>
</evidence>
<protein>
    <submittedName>
        <fullName evidence="4">GCN5-related N-acetyltransferase</fullName>
    </submittedName>
</protein>
<dbReference type="STRING" id="869210.Marky_2216"/>
<dbReference type="Gene3D" id="3.40.630.30">
    <property type="match status" value="1"/>
</dbReference>
<keyword evidence="2" id="KW-0012">Acyltransferase</keyword>
<evidence type="ECO:0000256" key="1">
    <source>
        <dbReference type="ARBA" id="ARBA00022679"/>
    </source>
</evidence>
<dbReference type="InterPro" id="IPR000182">
    <property type="entry name" value="GNAT_dom"/>
</dbReference>
<name>F2NR87_MARHT</name>
<keyword evidence="1" id="KW-0808">Transferase</keyword>
<proteinExistence type="predicted"/>
<dbReference type="PROSITE" id="PS51186">
    <property type="entry name" value="GNAT"/>
    <property type="match status" value="2"/>
</dbReference>
<feature type="domain" description="N-acetyltransferase" evidence="3">
    <location>
        <begin position="183"/>
        <end position="339"/>
    </location>
</feature>
<keyword evidence="5" id="KW-1185">Reference proteome</keyword>
<dbReference type="eggNOG" id="COG0454">
    <property type="taxonomic scope" value="Bacteria"/>
</dbReference>
<dbReference type="AlphaFoldDB" id="F2NR87"/>
<accession>F2NR87</accession>
<dbReference type="PANTHER" id="PTHR43877">
    <property type="entry name" value="AMINOALKYLPHOSPHONATE N-ACETYLTRANSFERASE-RELATED-RELATED"/>
    <property type="match status" value="1"/>
</dbReference>
<evidence type="ECO:0000313" key="5">
    <source>
        <dbReference type="Proteomes" id="UP000007030"/>
    </source>
</evidence>
<organism evidence="4 5">
    <name type="scientific">Marinithermus hydrothermalis (strain DSM 14884 / JCM 11576 / T1)</name>
    <dbReference type="NCBI Taxonomy" id="869210"/>
    <lineage>
        <taxon>Bacteria</taxon>
        <taxon>Thermotogati</taxon>
        <taxon>Deinococcota</taxon>
        <taxon>Deinococci</taxon>
        <taxon>Thermales</taxon>
        <taxon>Thermaceae</taxon>
        <taxon>Marinithermus</taxon>
    </lineage>
</organism>
<evidence type="ECO:0000313" key="4">
    <source>
        <dbReference type="EMBL" id="AEB12936.1"/>
    </source>
</evidence>
<sequence>MPLEIRGFDPHTASEAAFAALNAFGNRARAEHYPEDPPHTPEERARMWRALPPYIERHAWTAHPSNAPTVAALGAVYVPRTEDNQHLAWFEIHVIPEWRGQGLARLLLARIAATAQAQARRLLLADTDADIPAGEAFMRRIGARPGLVVRANQLELAELDRARLRRWQERAPRDVFTLGLWVGPYPEAELEAIARMKAVMNTAPRDDLEIEDHHVTVEELRQEEAALQRRGVVRWTLYARERGTGEIAGYTEVFWDPLHPETLHQGDTGVFPRYRNRGLGRWLKAAMLERILAEHPEVRRVRTGNANSNAPMLKINYALGFKPRKTWTEWQVALARVLEYLAAPSS</sequence>
<dbReference type="InterPro" id="IPR016181">
    <property type="entry name" value="Acyl_CoA_acyltransferase"/>
</dbReference>
<dbReference type="OrthoDB" id="4140682at2"/>
<dbReference type="GO" id="GO:0016747">
    <property type="term" value="F:acyltransferase activity, transferring groups other than amino-acyl groups"/>
    <property type="evidence" value="ECO:0007669"/>
    <property type="project" value="InterPro"/>
</dbReference>
<gene>
    <name evidence="4" type="ordered locus">Marky_2216</name>
</gene>
<dbReference type="Pfam" id="PF00583">
    <property type="entry name" value="Acetyltransf_1"/>
    <property type="match status" value="2"/>
</dbReference>
<dbReference type="KEGG" id="mhd:Marky_2216"/>
<feature type="domain" description="N-acetyltransferase" evidence="3">
    <location>
        <begin position="3"/>
        <end position="169"/>
    </location>
</feature>
<dbReference type="CDD" id="cd04301">
    <property type="entry name" value="NAT_SF"/>
    <property type="match status" value="1"/>
</dbReference>
<reference evidence="4 5" key="1">
    <citation type="journal article" date="2012" name="Stand. Genomic Sci.">
        <title>Complete genome sequence of the aerobic, heterotroph Marinithermus hydrothermalis type strain (T1(T)) from a deep-sea hydrothermal vent chimney.</title>
        <authorList>
            <person name="Copeland A."/>
            <person name="Gu W."/>
            <person name="Yasawong M."/>
            <person name="Lapidus A."/>
            <person name="Lucas S."/>
            <person name="Deshpande S."/>
            <person name="Pagani I."/>
            <person name="Tapia R."/>
            <person name="Cheng J.F."/>
            <person name="Goodwin L.A."/>
            <person name="Pitluck S."/>
            <person name="Liolios K."/>
            <person name="Ivanova N."/>
            <person name="Mavromatis K."/>
            <person name="Mikhailova N."/>
            <person name="Pati A."/>
            <person name="Chen A."/>
            <person name="Palaniappan K."/>
            <person name="Land M."/>
            <person name="Pan C."/>
            <person name="Brambilla E.M."/>
            <person name="Rohde M."/>
            <person name="Tindall B.J."/>
            <person name="Sikorski J."/>
            <person name="Goker M."/>
            <person name="Detter J.C."/>
            <person name="Bristow J."/>
            <person name="Eisen J.A."/>
            <person name="Markowitz V."/>
            <person name="Hugenholtz P."/>
            <person name="Kyrpides N.C."/>
            <person name="Klenk H.P."/>
            <person name="Woyke T."/>
        </authorList>
    </citation>
    <scope>NUCLEOTIDE SEQUENCE [LARGE SCALE GENOMIC DNA]</scope>
    <source>
        <strain evidence="5">DSM 14884 / JCM 11576 / T1</strain>
    </source>
</reference>
<dbReference type="InterPro" id="IPR050832">
    <property type="entry name" value="Bact_Acetyltransf"/>
</dbReference>